<reference evidence="1 2" key="1">
    <citation type="journal article" date="2021" name="Elife">
        <title>Chloroplast acquisition without the gene transfer in kleptoplastic sea slugs, Plakobranchus ocellatus.</title>
        <authorList>
            <person name="Maeda T."/>
            <person name="Takahashi S."/>
            <person name="Yoshida T."/>
            <person name="Shimamura S."/>
            <person name="Takaki Y."/>
            <person name="Nagai Y."/>
            <person name="Toyoda A."/>
            <person name="Suzuki Y."/>
            <person name="Arimoto A."/>
            <person name="Ishii H."/>
            <person name="Satoh N."/>
            <person name="Nishiyama T."/>
            <person name="Hasebe M."/>
            <person name="Maruyama T."/>
            <person name="Minagawa J."/>
            <person name="Obokata J."/>
            <person name="Shigenobu S."/>
        </authorList>
    </citation>
    <scope>NUCLEOTIDE SEQUENCE [LARGE SCALE GENOMIC DNA]</scope>
</reference>
<keyword evidence="2" id="KW-1185">Reference proteome</keyword>
<gene>
    <name evidence="1" type="ORF">PoB_006709600</name>
</gene>
<comment type="caution">
    <text evidence="1">The sequence shown here is derived from an EMBL/GenBank/DDBJ whole genome shotgun (WGS) entry which is preliminary data.</text>
</comment>
<evidence type="ECO:0000313" key="1">
    <source>
        <dbReference type="EMBL" id="GFO40591.1"/>
    </source>
</evidence>
<sequence length="118" mass="13045">MRKHLLRRARDSVLRSAGTLLLRVRALPPAPWPDGGPESLRSPCYGLAIYNKTKAIYIEEAATQSIDTLRELTGSIPYRPTIFITLALPVQHQLGKHVSENSAKSKVETKGKPVCLTI</sequence>
<dbReference type="AlphaFoldDB" id="A0AAV4D9H7"/>
<organism evidence="1 2">
    <name type="scientific">Plakobranchus ocellatus</name>
    <dbReference type="NCBI Taxonomy" id="259542"/>
    <lineage>
        <taxon>Eukaryota</taxon>
        <taxon>Metazoa</taxon>
        <taxon>Spiralia</taxon>
        <taxon>Lophotrochozoa</taxon>
        <taxon>Mollusca</taxon>
        <taxon>Gastropoda</taxon>
        <taxon>Heterobranchia</taxon>
        <taxon>Euthyneura</taxon>
        <taxon>Panpulmonata</taxon>
        <taxon>Sacoglossa</taxon>
        <taxon>Placobranchoidea</taxon>
        <taxon>Plakobranchidae</taxon>
        <taxon>Plakobranchus</taxon>
    </lineage>
</organism>
<protein>
    <submittedName>
        <fullName evidence="1">Uncharacterized protein</fullName>
    </submittedName>
</protein>
<proteinExistence type="predicted"/>
<evidence type="ECO:0000313" key="2">
    <source>
        <dbReference type="Proteomes" id="UP000735302"/>
    </source>
</evidence>
<name>A0AAV4D9H7_9GAST</name>
<accession>A0AAV4D9H7</accession>
<dbReference type="Proteomes" id="UP000735302">
    <property type="component" value="Unassembled WGS sequence"/>
</dbReference>
<dbReference type="EMBL" id="BLXT01007620">
    <property type="protein sequence ID" value="GFO40591.1"/>
    <property type="molecule type" value="Genomic_DNA"/>
</dbReference>